<dbReference type="Gene3D" id="3.40.50.300">
    <property type="entry name" value="P-loop containing nucleotide triphosphate hydrolases"/>
    <property type="match status" value="1"/>
</dbReference>
<keyword evidence="3 4" id="KW-0067">ATP-binding</keyword>
<dbReference type="PANTHER" id="PTHR24220">
    <property type="entry name" value="IMPORT ATP-BINDING PROTEIN"/>
    <property type="match status" value="1"/>
</dbReference>
<evidence type="ECO:0000256" key="1">
    <source>
        <dbReference type="ARBA" id="ARBA00022448"/>
    </source>
</evidence>
<dbReference type="PROSITE" id="PS50893">
    <property type="entry name" value="ABC_TRANSPORTER_2"/>
    <property type="match status" value="1"/>
</dbReference>
<sequence length="232" mass="24514">MFRLGGRVPIIDVREVTKTYDTPQGPFTALRAVSLQTGPGEFLAVVGRSGSGKSTLINMITGIDRPTSGEVHVAGAAVHELDQRTLAAWRGRNVGVVFQFFQLLPTLTVAENIMLPMDFCDTFPRAERRPRAQALLERVGIAEQADKLPSALSGGQQQRAAIARALANDPPLLVADEPTGNLDSDTAVDVLKLFAAIATAGTTVVMVTHGSDAAPYITSTVELADGAVSAHV</sequence>
<dbReference type="GO" id="GO:0022857">
    <property type="term" value="F:transmembrane transporter activity"/>
    <property type="evidence" value="ECO:0007669"/>
    <property type="project" value="TreeGrafter"/>
</dbReference>
<evidence type="ECO:0000313" key="5">
    <source>
        <dbReference type="Proteomes" id="UP000312512"/>
    </source>
</evidence>
<protein>
    <submittedName>
        <fullName evidence="4">ATP-binding cassette domain-containing protein</fullName>
    </submittedName>
</protein>
<evidence type="ECO:0000256" key="2">
    <source>
        <dbReference type="ARBA" id="ARBA00022741"/>
    </source>
</evidence>
<evidence type="ECO:0000256" key="3">
    <source>
        <dbReference type="ARBA" id="ARBA00022840"/>
    </source>
</evidence>
<dbReference type="GO" id="GO:0016887">
    <property type="term" value="F:ATP hydrolysis activity"/>
    <property type="evidence" value="ECO:0007669"/>
    <property type="project" value="InterPro"/>
</dbReference>
<proteinExistence type="predicted"/>
<dbReference type="AlphaFoldDB" id="A0A5C4W434"/>
<keyword evidence="5" id="KW-1185">Reference proteome</keyword>
<dbReference type="GO" id="GO:0005886">
    <property type="term" value="C:plasma membrane"/>
    <property type="evidence" value="ECO:0007669"/>
    <property type="project" value="TreeGrafter"/>
</dbReference>
<dbReference type="CDD" id="cd03255">
    <property type="entry name" value="ABC_MJ0796_LolCDE_FtsE"/>
    <property type="match status" value="1"/>
</dbReference>
<dbReference type="InterPro" id="IPR015854">
    <property type="entry name" value="ABC_transpr_LolD-like"/>
</dbReference>
<dbReference type="SMART" id="SM00382">
    <property type="entry name" value="AAA"/>
    <property type="match status" value="1"/>
</dbReference>
<comment type="caution">
    <text evidence="4">The sequence shown here is derived from an EMBL/GenBank/DDBJ whole genome shotgun (WGS) entry which is preliminary data.</text>
</comment>
<dbReference type="FunFam" id="3.40.50.300:FF:000032">
    <property type="entry name" value="Export ABC transporter ATP-binding protein"/>
    <property type="match status" value="1"/>
</dbReference>
<dbReference type="OrthoDB" id="9097991at2"/>
<keyword evidence="1" id="KW-0813">Transport</keyword>
<dbReference type="GO" id="GO:0005524">
    <property type="term" value="F:ATP binding"/>
    <property type="evidence" value="ECO:0007669"/>
    <property type="project" value="UniProtKB-KW"/>
</dbReference>
<dbReference type="Proteomes" id="UP000312512">
    <property type="component" value="Unassembled WGS sequence"/>
</dbReference>
<dbReference type="EMBL" id="VDLX02000011">
    <property type="protein sequence ID" value="KAB8191853.1"/>
    <property type="molecule type" value="Genomic_DNA"/>
</dbReference>
<evidence type="ECO:0000313" key="4">
    <source>
        <dbReference type="EMBL" id="KAB8191853.1"/>
    </source>
</evidence>
<keyword evidence="2" id="KW-0547">Nucleotide-binding</keyword>
<dbReference type="InterPro" id="IPR003593">
    <property type="entry name" value="AAA+_ATPase"/>
</dbReference>
<gene>
    <name evidence="4" type="ORF">FH608_028270</name>
</gene>
<dbReference type="InterPro" id="IPR027417">
    <property type="entry name" value="P-loop_NTPase"/>
</dbReference>
<organism evidence="4 5">
    <name type="scientific">Nonomuraea phyllanthi</name>
    <dbReference type="NCBI Taxonomy" id="2219224"/>
    <lineage>
        <taxon>Bacteria</taxon>
        <taxon>Bacillati</taxon>
        <taxon>Actinomycetota</taxon>
        <taxon>Actinomycetes</taxon>
        <taxon>Streptosporangiales</taxon>
        <taxon>Streptosporangiaceae</taxon>
        <taxon>Nonomuraea</taxon>
    </lineage>
</organism>
<dbReference type="SUPFAM" id="SSF52540">
    <property type="entry name" value="P-loop containing nucleoside triphosphate hydrolases"/>
    <property type="match status" value="1"/>
</dbReference>
<dbReference type="InterPro" id="IPR003439">
    <property type="entry name" value="ABC_transporter-like_ATP-bd"/>
</dbReference>
<reference evidence="4 5" key="1">
    <citation type="submission" date="2019-10" db="EMBL/GenBank/DDBJ databases">
        <title>Nonomuraea sp. nov., isolated from Phyllanthus amarus.</title>
        <authorList>
            <person name="Klykleung N."/>
            <person name="Tanasupawat S."/>
        </authorList>
    </citation>
    <scope>NUCLEOTIDE SEQUENCE [LARGE SCALE GENOMIC DNA]</scope>
    <source>
        <strain evidence="4 5">PA1-10</strain>
    </source>
</reference>
<dbReference type="GO" id="GO:0098796">
    <property type="term" value="C:membrane protein complex"/>
    <property type="evidence" value="ECO:0007669"/>
    <property type="project" value="UniProtKB-ARBA"/>
</dbReference>
<dbReference type="PANTHER" id="PTHR24220:SF86">
    <property type="entry name" value="ABC TRANSPORTER ABCH.1"/>
    <property type="match status" value="1"/>
</dbReference>
<dbReference type="Pfam" id="PF00005">
    <property type="entry name" value="ABC_tran"/>
    <property type="match status" value="1"/>
</dbReference>
<name>A0A5C4W434_9ACTN</name>
<accession>A0A5C4W434</accession>
<dbReference type="InterPro" id="IPR017911">
    <property type="entry name" value="MacB-like_ATP-bd"/>
</dbReference>
<dbReference type="PROSITE" id="PS00211">
    <property type="entry name" value="ABC_TRANSPORTER_1"/>
    <property type="match status" value="1"/>
</dbReference>
<dbReference type="InterPro" id="IPR017871">
    <property type="entry name" value="ABC_transporter-like_CS"/>
</dbReference>